<protein>
    <submittedName>
        <fullName evidence="2">Uncharacterized protein</fullName>
    </submittedName>
</protein>
<feature type="coiled-coil region" evidence="1">
    <location>
        <begin position="296"/>
        <end position="344"/>
    </location>
</feature>
<reference evidence="2 3" key="1">
    <citation type="submission" date="2020-11" db="EMBL/GenBank/DDBJ databases">
        <title>Pseudonocardia abyssalis sp. nov. and Pseudonocardia oceani sp. nov., description and phylogenomic analysis of two novel actinomycetes isolated from the deep Southern Ocean.</title>
        <authorList>
            <person name="Parra J."/>
        </authorList>
    </citation>
    <scope>NUCLEOTIDE SEQUENCE [LARGE SCALE GENOMIC DNA]</scope>
    <source>
        <strain evidence="3">KRD185</strain>
    </source>
</reference>
<gene>
    <name evidence="2" type="ORF">I4I82_03870</name>
</gene>
<evidence type="ECO:0000313" key="3">
    <source>
        <dbReference type="Proteomes" id="UP000694300"/>
    </source>
</evidence>
<dbReference type="Proteomes" id="UP000694300">
    <property type="component" value="Unassembled WGS sequence"/>
</dbReference>
<sequence length="363" mass="37702">MTDPQTMDGVARELRLDTGEMLVLTLLQQVMLGRDVIAERTPQVQQRKTVVRDRFADAAVQGHWSRSADLPDWARAAGAAIAAQAPSRQRAPIEDAVPDLAARITRRSRALLILIELYSFEPWPDGVAWNVRSRRRALVDIAAHLPGLQPGDLDAVTAKFTAVLRAVRRKQIRWGRVAAASVVGVGLGVGTAGAATPLIGAALGGAIGLSGAAATSAGLAALGGGSIAAGGFGVAGGAALLTGLGAITGAGAGAAGSRLTGWSAGKVVVDAVKLDVVTRLVVLDAEGDDEKARRVVEGLQVRLDEVSTRISALADQIRRLRADNAALTAENQELRKRLEAEHDDARIAGAALQVVIERLPAAV</sequence>
<comment type="caution">
    <text evidence="2">The sequence shown here is derived from an EMBL/GenBank/DDBJ whole genome shotgun (WGS) entry which is preliminary data.</text>
</comment>
<dbReference type="EMBL" id="JADQDF010000001">
    <property type="protein sequence ID" value="MBW0126817.1"/>
    <property type="molecule type" value="Genomic_DNA"/>
</dbReference>
<dbReference type="RefSeq" id="WP_218593983.1">
    <property type="nucleotide sequence ID" value="NZ_JADQDE010000389.1"/>
</dbReference>
<evidence type="ECO:0000313" key="2">
    <source>
        <dbReference type="EMBL" id="MBW0126817.1"/>
    </source>
</evidence>
<name>A0ABS6U3K3_9PSEU</name>
<evidence type="ECO:0000256" key="1">
    <source>
        <dbReference type="SAM" id="Coils"/>
    </source>
</evidence>
<keyword evidence="3" id="KW-1185">Reference proteome</keyword>
<accession>A0ABS6U3K3</accession>
<keyword evidence="1" id="KW-0175">Coiled coil</keyword>
<organism evidence="2 3">
    <name type="scientific">Pseudonocardia oceani</name>
    <dbReference type="NCBI Taxonomy" id="2792013"/>
    <lineage>
        <taxon>Bacteria</taxon>
        <taxon>Bacillati</taxon>
        <taxon>Actinomycetota</taxon>
        <taxon>Actinomycetes</taxon>
        <taxon>Pseudonocardiales</taxon>
        <taxon>Pseudonocardiaceae</taxon>
        <taxon>Pseudonocardia</taxon>
    </lineage>
</organism>
<proteinExistence type="predicted"/>